<name>A0A8X8AUA9_BRACI</name>
<keyword evidence="2" id="KW-1185">Reference proteome</keyword>
<dbReference type="OrthoDB" id="687730at2759"/>
<reference evidence="1 2" key="1">
    <citation type="submission" date="2020-02" db="EMBL/GenBank/DDBJ databases">
        <authorList>
            <person name="Ma Q."/>
            <person name="Huang Y."/>
            <person name="Song X."/>
            <person name="Pei D."/>
        </authorList>
    </citation>
    <scope>NUCLEOTIDE SEQUENCE [LARGE SCALE GENOMIC DNA]</scope>
    <source>
        <strain evidence="1">Sxm20200214</strain>
        <tissue evidence="1">Leaf</tissue>
    </source>
</reference>
<comment type="caution">
    <text evidence="1">The sequence shown here is derived from an EMBL/GenBank/DDBJ whole genome shotgun (WGS) entry which is preliminary data.</text>
</comment>
<evidence type="ECO:0000313" key="2">
    <source>
        <dbReference type="Proteomes" id="UP000886595"/>
    </source>
</evidence>
<dbReference type="Proteomes" id="UP000886595">
    <property type="component" value="Unassembled WGS sequence"/>
</dbReference>
<sequence>MIKKNVCARSWSNRKYVKLIFWSTRMYPLCRTQWKQVPLFVDVPVRTFPAQTLLFGDDEPLPLGETQIHIDDDQHQALEINLFPQVSAVAKPITRGEFCCTCPS</sequence>
<dbReference type="EMBL" id="JAAMPC010000005">
    <property type="protein sequence ID" value="KAG2311678.1"/>
    <property type="molecule type" value="Genomic_DNA"/>
</dbReference>
<gene>
    <name evidence="1" type="ORF">Bca52824_023235</name>
</gene>
<protein>
    <submittedName>
        <fullName evidence="1">Uncharacterized protein</fullName>
    </submittedName>
</protein>
<proteinExistence type="predicted"/>
<organism evidence="1 2">
    <name type="scientific">Brassica carinata</name>
    <name type="common">Ethiopian mustard</name>
    <name type="synonym">Abyssinian cabbage</name>
    <dbReference type="NCBI Taxonomy" id="52824"/>
    <lineage>
        <taxon>Eukaryota</taxon>
        <taxon>Viridiplantae</taxon>
        <taxon>Streptophyta</taxon>
        <taxon>Embryophyta</taxon>
        <taxon>Tracheophyta</taxon>
        <taxon>Spermatophyta</taxon>
        <taxon>Magnoliopsida</taxon>
        <taxon>eudicotyledons</taxon>
        <taxon>Gunneridae</taxon>
        <taxon>Pentapetalae</taxon>
        <taxon>rosids</taxon>
        <taxon>malvids</taxon>
        <taxon>Brassicales</taxon>
        <taxon>Brassicaceae</taxon>
        <taxon>Brassiceae</taxon>
        <taxon>Brassica</taxon>
    </lineage>
</organism>
<evidence type="ECO:0000313" key="1">
    <source>
        <dbReference type="EMBL" id="KAG2311678.1"/>
    </source>
</evidence>
<dbReference type="AlphaFoldDB" id="A0A8X8AUA9"/>
<accession>A0A8X8AUA9</accession>